<feature type="compositionally biased region" description="Polar residues" evidence="8">
    <location>
        <begin position="1355"/>
        <end position="1373"/>
    </location>
</feature>
<dbReference type="InterPro" id="IPR001683">
    <property type="entry name" value="PX_dom"/>
</dbReference>
<dbReference type="InterPro" id="IPR036871">
    <property type="entry name" value="PX_dom_sf"/>
</dbReference>
<dbReference type="SUPFAM" id="SSF64268">
    <property type="entry name" value="PX domain"/>
    <property type="match status" value="1"/>
</dbReference>
<organism evidence="11 12">
    <name type="scientific">Wallemia ichthyophaga (strain EXF-994 / CBS 113033)</name>
    <dbReference type="NCBI Taxonomy" id="1299270"/>
    <lineage>
        <taxon>Eukaryota</taxon>
        <taxon>Fungi</taxon>
        <taxon>Dikarya</taxon>
        <taxon>Basidiomycota</taxon>
        <taxon>Wallemiomycotina</taxon>
        <taxon>Wallemiomycetes</taxon>
        <taxon>Wallemiales</taxon>
        <taxon>Wallemiaceae</taxon>
        <taxon>Wallemia</taxon>
    </lineage>
</organism>
<feature type="domain" description="PLD phosphodiesterase" evidence="9">
    <location>
        <begin position="1036"/>
        <end position="1063"/>
    </location>
</feature>
<feature type="region of interest" description="Disordered" evidence="8">
    <location>
        <begin position="497"/>
        <end position="577"/>
    </location>
</feature>
<comment type="similarity">
    <text evidence="2 7">Belongs to the phospholipase D family.</text>
</comment>
<dbReference type="CDD" id="cd09141">
    <property type="entry name" value="PLDc_vPLD1_2_yPLD_like_2"/>
    <property type="match status" value="1"/>
</dbReference>
<dbReference type="InterPro" id="IPR016555">
    <property type="entry name" value="PLipase_D_euk"/>
</dbReference>
<feature type="compositionally biased region" description="Low complexity" evidence="8">
    <location>
        <begin position="1128"/>
        <end position="1140"/>
    </location>
</feature>
<evidence type="ECO:0000256" key="3">
    <source>
        <dbReference type="ARBA" id="ARBA00022737"/>
    </source>
</evidence>
<feature type="compositionally biased region" description="Low complexity" evidence="8">
    <location>
        <begin position="127"/>
        <end position="137"/>
    </location>
</feature>
<dbReference type="OrthoDB" id="14911at2759"/>
<protein>
    <recommendedName>
        <fullName evidence="7">Phospholipase</fullName>
        <ecNumber evidence="7">3.1.4.4</ecNumber>
    </recommendedName>
</protein>
<dbReference type="InterPro" id="IPR015679">
    <property type="entry name" value="PLipase_D_fam"/>
</dbReference>
<dbReference type="PROSITE" id="PS50195">
    <property type="entry name" value="PX"/>
    <property type="match status" value="1"/>
</dbReference>
<evidence type="ECO:0000259" key="10">
    <source>
        <dbReference type="PROSITE" id="PS50195"/>
    </source>
</evidence>
<evidence type="ECO:0000256" key="8">
    <source>
        <dbReference type="SAM" id="MobiDB-lite"/>
    </source>
</evidence>
<sequence>MTKLADLTLELQKTQIDDRDNTLTQLPLHEEPEKLSSGKLSPPLPPLDTKDPMKSTKHSRPSSSRPSPTLSMSSYAGTSQHPNPRARLLLNMPDTPTSLAGKEDDPFAKKFAPNQNEMKGVYSAQQSRSSSIGLESSSEWEDEDPSPKPAKKKKNKAQVRSMSQDDTVQKKKENSSDYPRLQNATTQISRRSSYNDKNDKSGKHRWAAIKSKIIGHKSIQPRTGAEVDLVTECMYGMLPAVMLKMALDRDEHHSPRIPVFLHHLKIRVSDSVHPLSNTHAMFRIECQYGDSNLRWTIYRELRDFVSLHTHFRVASVRRAMDGLPEFPKTSLPYFNLLKREGRLKGKELSKSDFARMQRDSLQNYLIDLIRATMFSSSANRICRFFEFSALTVCLIQNGGSQGKAGYLRIMSNNCGRLSAQPSIVSAISIKKLREPKWWIVRDDYLVCVEDAHSISVYDVFLIDSDFSIERPKRYYRQTANAIRAPFIEGEAFLQHHHPHLHSHSHSRQVSQPKDSRLDTMKSTETRPSSSQEHDRDDSVEEARLEQQQQQNINEHAVDSDPQFAVSNEVKKSKTKDTSTHTFYIRNAERRMKLVAKNERQMEQFIQSMMMMKNNTLWSKIHRFDSFAPVRLNVSAQWLIDGRDYFWQLSRAVSLARESIYIHDWWLSPELQLRRPGHPKWTLTNLLQRKAAEGVKIYVIVYREVSNEFTPIDSNYTKQKLRSLNENIMVQRSPSHITTGVLYFSHHEKLCVVDQTMVFMGGLDLCFGRWDTPQHICVDEGGENGDEYIWPGKDYSNARVSDFRDLNKPYEDMFDRSTTPRMPWHDVGLQLIGQPARDLSRHFIQRWNYLLRTKHHSRELPFLLPPNDLSNRDLEMQKMNGTLEMQICRSCGPWSIGTPDKIEHSIQNAYVKAIQKSEHFVYIENQFFVTSTIVDTTVIENQIGDALVNRIIRAHRENTTWRACIIIPLMPGYSQSVDNPAASSVRLIVDCQNRSICRGAQSIFARLRKEGIDPDDYITFFSLRNWGKFKSGNLTSEILYIHAKTMTVDDRLTIIGSANINERSQRGDRDSELASIIRDTDMIDSEMAGRPYKVGRFNHTLRIRLMREHLGIDVDDLHMNEQMAKGRAAEAAAAESTNSAPPAGPTDPNTPGIANTEGTNYWAPEHDHVHTKDDRHPTNVAAEDLQITDPIDRLQSALKKSYHEIKGEMAEDGSIAKKVEQDQADKRENGEAVSAADKSGGSNLERRTRSRGFSTTSSAITNERRSRRSTQALTRGNTYSMPFLGPDFDKDSFVDPCSEEFFEDIWIASAIYNTEIYRKVFHCTPDDTVTTWRQFKNFSMMAEKHKKPIVEESMERSNSGTSSKYLNGMTSAGSGSNGEDDTHAQKPQRSRRNMRNGSMTAESGGYTRSEIDAMEKLLNRLKGNLVVYPTKFLETEDMSGNFLFNADHLHPLQVYN</sequence>
<dbReference type="EC" id="3.1.4.4" evidence="7"/>
<keyword evidence="12" id="KW-1185">Reference proteome</keyword>
<dbReference type="GO" id="GO:0009395">
    <property type="term" value="P:phospholipid catabolic process"/>
    <property type="evidence" value="ECO:0007669"/>
    <property type="project" value="TreeGrafter"/>
</dbReference>
<keyword evidence="5 7" id="KW-0442">Lipid degradation</keyword>
<gene>
    <name evidence="11" type="ORF">J056_000467</name>
</gene>
<dbReference type="SUPFAM" id="SSF56024">
    <property type="entry name" value="Phospholipase D/nuclease"/>
    <property type="match status" value="2"/>
</dbReference>
<dbReference type="Pfam" id="PF00787">
    <property type="entry name" value="PX"/>
    <property type="match status" value="1"/>
</dbReference>
<feature type="domain" description="PX" evidence="10">
    <location>
        <begin position="260"/>
        <end position="392"/>
    </location>
</feature>
<feature type="compositionally biased region" description="Low complexity" evidence="8">
    <location>
        <begin position="61"/>
        <end position="74"/>
    </location>
</feature>
<dbReference type="PANTHER" id="PTHR18896">
    <property type="entry name" value="PHOSPHOLIPASE D"/>
    <property type="match status" value="1"/>
</dbReference>
<feature type="compositionally biased region" description="Basic and acidic residues" evidence="8">
    <location>
        <begin position="513"/>
        <end position="524"/>
    </location>
</feature>
<feature type="region of interest" description="Disordered" evidence="8">
    <location>
        <begin position="1"/>
        <end position="203"/>
    </location>
</feature>
<dbReference type="GO" id="GO:0035091">
    <property type="term" value="F:phosphatidylinositol binding"/>
    <property type="evidence" value="ECO:0007669"/>
    <property type="project" value="InterPro"/>
</dbReference>
<feature type="compositionally biased region" description="Polar residues" evidence="8">
    <location>
        <begin position="1146"/>
        <end position="1158"/>
    </location>
</feature>
<keyword evidence="4 7" id="KW-0378">Hydrolase</keyword>
<name>R9AEQ9_WALI9</name>
<evidence type="ECO:0000256" key="1">
    <source>
        <dbReference type="ARBA" id="ARBA00000798"/>
    </source>
</evidence>
<dbReference type="InterPro" id="IPR001736">
    <property type="entry name" value="PLipase_D/transphosphatidylase"/>
</dbReference>
<evidence type="ECO:0000256" key="5">
    <source>
        <dbReference type="ARBA" id="ARBA00022963"/>
    </source>
</evidence>
<dbReference type="GO" id="GO:0006654">
    <property type="term" value="P:phosphatidic acid biosynthetic process"/>
    <property type="evidence" value="ECO:0007669"/>
    <property type="project" value="InterPro"/>
</dbReference>
<proteinExistence type="inferred from homology"/>
<dbReference type="Pfam" id="PF13091">
    <property type="entry name" value="PLDc_2"/>
    <property type="match status" value="1"/>
</dbReference>
<feature type="compositionally biased region" description="Polar residues" evidence="8">
    <location>
        <begin position="1268"/>
        <end position="1278"/>
    </location>
</feature>
<feature type="compositionally biased region" description="Basic and acidic residues" evidence="8">
    <location>
        <begin position="568"/>
        <end position="577"/>
    </location>
</feature>
<dbReference type="SMART" id="SM00155">
    <property type="entry name" value="PLDc"/>
    <property type="match status" value="2"/>
</dbReference>
<accession>R9AEQ9</accession>
<dbReference type="SMART" id="SM00312">
    <property type="entry name" value="PX"/>
    <property type="match status" value="1"/>
</dbReference>
<evidence type="ECO:0000256" key="7">
    <source>
        <dbReference type="PIRNR" id="PIRNR009376"/>
    </source>
</evidence>
<dbReference type="Gene3D" id="3.30.870.10">
    <property type="entry name" value="Endonuclease Chain A"/>
    <property type="match status" value="2"/>
</dbReference>
<dbReference type="CDD" id="cd06093">
    <property type="entry name" value="PX_domain"/>
    <property type="match status" value="1"/>
</dbReference>
<dbReference type="RefSeq" id="XP_009268370.1">
    <property type="nucleotide sequence ID" value="XM_009270095.1"/>
</dbReference>
<feature type="domain" description="PLD phosphodiesterase" evidence="9">
    <location>
        <begin position="741"/>
        <end position="768"/>
    </location>
</feature>
<evidence type="ECO:0000256" key="6">
    <source>
        <dbReference type="ARBA" id="ARBA00023098"/>
    </source>
</evidence>
<dbReference type="HOGENOM" id="CLU_000690_3_2_1"/>
<dbReference type="KEGG" id="wic:J056_000467"/>
<dbReference type="STRING" id="1299270.R9AEQ9"/>
<feature type="compositionally biased region" description="Polar residues" evidence="8">
    <location>
        <begin position="182"/>
        <end position="192"/>
    </location>
</feature>
<evidence type="ECO:0000313" key="12">
    <source>
        <dbReference type="Proteomes" id="UP000014064"/>
    </source>
</evidence>
<dbReference type="CDD" id="cd09138">
    <property type="entry name" value="PLDc_vPLD1_2_yPLD_like_1"/>
    <property type="match status" value="1"/>
</dbReference>
<evidence type="ECO:0000256" key="4">
    <source>
        <dbReference type="ARBA" id="ARBA00022801"/>
    </source>
</evidence>
<evidence type="ECO:0000313" key="11">
    <source>
        <dbReference type="EMBL" id="EOR00657.1"/>
    </source>
</evidence>
<dbReference type="PROSITE" id="PS50035">
    <property type="entry name" value="PLD"/>
    <property type="match status" value="2"/>
</dbReference>
<dbReference type="PANTHER" id="PTHR18896:SF76">
    <property type="entry name" value="PHOSPHOLIPASE"/>
    <property type="match status" value="1"/>
</dbReference>
<keyword evidence="3" id="KW-0677">Repeat</keyword>
<dbReference type="eggNOG" id="KOG1329">
    <property type="taxonomic scope" value="Eukaryota"/>
</dbReference>
<dbReference type="GO" id="GO:0004630">
    <property type="term" value="F:phospholipase D activity"/>
    <property type="evidence" value="ECO:0007669"/>
    <property type="project" value="UniProtKB-UniRule"/>
</dbReference>
<comment type="catalytic activity">
    <reaction evidence="1 7">
        <text>a 1,2-diacyl-sn-glycero-3-phosphocholine + H2O = a 1,2-diacyl-sn-glycero-3-phosphate + choline + H(+)</text>
        <dbReference type="Rhea" id="RHEA:14445"/>
        <dbReference type="ChEBI" id="CHEBI:15354"/>
        <dbReference type="ChEBI" id="CHEBI:15377"/>
        <dbReference type="ChEBI" id="CHEBI:15378"/>
        <dbReference type="ChEBI" id="CHEBI:57643"/>
        <dbReference type="ChEBI" id="CHEBI:58608"/>
        <dbReference type="EC" id="3.1.4.4"/>
    </reaction>
</comment>
<reference evidence="12" key="1">
    <citation type="journal article" date="2013" name="BMC Genomics">
        <title>Genome and transcriptome sequencing of the halophilic fungus Wallemia ichthyophaga: haloadaptations present and absent.</title>
        <authorList>
            <person name="Zajc J."/>
            <person name="Liu Y."/>
            <person name="Dai W."/>
            <person name="Yang Z."/>
            <person name="Hu J."/>
            <person name="Gostincar C."/>
            <person name="Gunde-Cimerman N."/>
        </authorList>
    </citation>
    <scope>NUCLEOTIDE SEQUENCE [LARGE SCALE GENOMIC DNA]</scope>
    <source>
        <strain evidence="12">EXF-994 / CBS 113033</strain>
    </source>
</reference>
<dbReference type="OMA" id="QMLQWIA"/>
<evidence type="ECO:0000256" key="2">
    <source>
        <dbReference type="ARBA" id="ARBA00008664"/>
    </source>
</evidence>
<dbReference type="InterPro" id="IPR025202">
    <property type="entry name" value="PLD-like_dom"/>
</dbReference>
<feature type="compositionally biased region" description="Basic and acidic residues" evidence="8">
    <location>
        <begin position="1163"/>
        <end position="1175"/>
    </location>
</feature>
<feature type="compositionally biased region" description="Basic residues" evidence="8">
    <location>
        <begin position="497"/>
        <end position="506"/>
    </location>
</feature>
<dbReference type="EMBL" id="KE007233">
    <property type="protein sequence ID" value="EOR00657.1"/>
    <property type="molecule type" value="Genomic_DNA"/>
</dbReference>
<dbReference type="GeneID" id="20373419"/>
<keyword evidence="6" id="KW-0443">Lipid metabolism</keyword>
<dbReference type="PIRSF" id="PIRSF009376">
    <property type="entry name" value="Phospholipase_D_euk"/>
    <property type="match status" value="1"/>
</dbReference>
<evidence type="ECO:0000259" key="9">
    <source>
        <dbReference type="PROSITE" id="PS50035"/>
    </source>
</evidence>
<feature type="compositionally biased region" description="Basic and acidic residues" evidence="8">
    <location>
        <begin position="1212"/>
        <end position="1229"/>
    </location>
</feature>
<feature type="region of interest" description="Disordered" evidence="8">
    <location>
        <begin position="1348"/>
        <end position="1405"/>
    </location>
</feature>
<dbReference type="Proteomes" id="UP000014064">
    <property type="component" value="Unassembled WGS sequence"/>
</dbReference>
<feature type="compositionally biased region" description="Basic and acidic residues" evidence="8">
    <location>
        <begin position="531"/>
        <end position="544"/>
    </location>
</feature>
<dbReference type="Gene3D" id="3.30.1520.10">
    <property type="entry name" value="Phox-like domain"/>
    <property type="match status" value="1"/>
</dbReference>
<dbReference type="GO" id="GO:0035556">
    <property type="term" value="P:intracellular signal transduction"/>
    <property type="evidence" value="ECO:0007669"/>
    <property type="project" value="InterPro"/>
</dbReference>
<feature type="region of interest" description="Disordered" evidence="8">
    <location>
        <begin position="1122"/>
        <end position="1175"/>
    </location>
</feature>
<feature type="region of interest" description="Disordered" evidence="8">
    <location>
        <begin position="1212"/>
        <end position="1278"/>
    </location>
</feature>
<dbReference type="FunFam" id="3.30.870.10:FF:000011">
    <property type="entry name" value="Phospholipase"/>
    <property type="match status" value="1"/>
</dbReference>